<evidence type="ECO:0000313" key="2">
    <source>
        <dbReference type="EMBL" id="EIM56340.1"/>
    </source>
</evidence>
<gene>
    <name evidence="2" type="ORF">EubceDRAFT1_0491</name>
</gene>
<dbReference type="Proteomes" id="UP000005753">
    <property type="component" value="Chromosome"/>
</dbReference>
<name>I5ARB7_EUBC6</name>
<dbReference type="AlphaFoldDB" id="I5ARB7"/>
<dbReference type="STRING" id="633697.EubceDRAFT1_0491"/>
<proteinExistence type="predicted"/>
<evidence type="ECO:0000259" key="1">
    <source>
        <dbReference type="Pfam" id="PF00483"/>
    </source>
</evidence>
<accession>I5ARB7</accession>
<dbReference type="InterPro" id="IPR029044">
    <property type="entry name" value="Nucleotide-diphossugar_trans"/>
</dbReference>
<dbReference type="Gene3D" id="3.90.550.10">
    <property type="entry name" value="Spore Coat Polysaccharide Biosynthesis Protein SpsA, Chain A"/>
    <property type="match status" value="1"/>
</dbReference>
<dbReference type="InterPro" id="IPR005835">
    <property type="entry name" value="NTP_transferase_dom"/>
</dbReference>
<dbReference type="Pfam" id="PF00483">
    <property type="entry name" value="NTP_transferase"/>
    <property type="match status" value="1"/>
</dbReference>
<organism evidence="2 3">
    <name type="scientific">Eubacterium cellulosolvens (strain ATCC 43171 / JCM 9499 / 6)</name>
    <name type="common">Cillobacterium cellulosolvens</name>
    <dbReference type="NCBI Taxonomy" id="633697"/>
    <lineage>
        <taxon>Bacteria</taxon>
        <taxon>Bacillati</taxon>
        <taxon>Bacillota</taxon>
        <taxon>Clostridia</taxon>
        <taxon>Eubacteriales</taxon>
        <taxon>Eubacteriaceae</taxon>
        <taxon>Eubacterium</taxon>
    </lineage>
</organism>
<feature type="domain" description="Nucleotidyl transferase" evidence="1">
    <location>
        <begin position="8"/>
        <end position="212"/>
    </location>
</feature>
<dbReference type="HOGENOM" id="CLU_077108_0_0_9"/>
<evidence type="ECO:0000313" key="3">
    <source>
        <dbReference type="Proteomes" id="UP000005753"/>
    </source>
</evidence>
<dbReference type="SUPFAM" id="SSF53448">
    <property type="entry name" value="Nucleotide-diphospho-sugar transferases"/>
    <property type="match status" value="1"/>
</dbReference>
<protein>
    <submittedName>
        <fullName evidence="2">dTDP-glucose pyrophosphorylase</fullName>
    </submittedName>
</protein>
<keyword evidence="3" id="KW-1185">Reference proteome</keyword>
<dbReference type="EMBL" id="CM001487">
    <property type="protein sequence ID" value="EIM56340.1"/>
    <property type="molecule type" value="Genomic_DNA"/>
</dbReference>
<reference evidence="2 3" key="2">
    <citation type="submission" date="2012-02" db="EMBL/GenBank/DDBJ databases">
        <title>Improved High-Quality Draft sequence of Eubacterium cellulosolvens 6.</title>
        <authorList>
            <consortium name="US DOE Joint Genome Institute"/>
            <person name="Lucas S."/>
            <person name="Han J."/>
            <person name="Lapidus A."/>
            <person name="Cheng J.-F."/>
            <person name="Goodwin L."/>
            <person name="Pitluck S."/>
            <person name="Peters L."/>
            <person name="Mikhailova N."/>
            <person name="Gu W."/>
            <person name="Detter J.C."/>
            <person name="Han C."/>
            <person name="Tapia R."/>
            <person name="Land M."/>
            <person name="Hauser L."/>
            <person name="Kyrpides N."/>
            <person name="Ivanova N."/>
            <person name="Pagani I."/>
            <person name="Johnson E."/>
            <person name="Mukhopadhyay B."/>
            <person name="Anderson I."/>
            <person name="Woyke T."/>
        </authorList>
    </citation>
    <scope>NUCLEOTIDE SEQUENCE [LARGE SCALE GENOMIC DNA]</scope>
    <source>
        <strain evidence="2 3">6</strain>
    </source>
</reference>
<dbReference type="eggNOG" id="COG1208">
    <property type="taxonomic scope" value="Bacteria"/>
</dbReference>
<reference evidence="2 3" key="1">
    <citation type="submission" date="2010-08" db="EMBL/GenBank/DDBJ databases">
        <authorList>
            <consortium name="US DOE Joint Genome Institute (JGI-PGF)"/>
            <person name="Lucas S."/>
            <person name="Copeland A."/>
            <person name="Lapidus A."/>
            <person name="Cheng J.-F."/>
            <person name="Bruce D."/>
            <person name="Goodwin L."/>
            <person name="Pitluck S."/>
            <person name="Land M.L."/>
            <person name="Hauser L."/>
            <person name="Chang Y.-J."/>
            <person name="Anderson I.J."/>
            <person name="Johnson E."/>
            <person name="Mulhopadhyay B."/>
            <person name="Kyrpides N."/>
            <person name="Woyke T.J."/>
        </authorList>
    </citation>
    <scope>NUCLEOTIDE SEQUENCE [LARGE SCALE GENOMIC DNA]</scope>
    <source>
        <strain evidence="2 3">6</strain>
    </source>
</reference>
<sequence length="311" mass="34960">MNNRPVLVIMAAGMGSRYGGMKQMDPMDDRGHLIIDYSIYDAVQAGFRDVVFVIKEENEELFRKMIGDRIAHQVNVTYAFQKIENLPEGYEVPEGRVKPWGTGHAILSCKEAVNGAPFAVINADDYYGSEAFRLMYDYLSKVEDDEKYRYAMVGYKLENTVTENGSVSRGVCGVNADGELTGIVERTRIEKREGGIAFTEDEGQNWTALSGDTVVSMNLWGFGYSVMKELSERFPKFLDQAMKENPLKGEFFLPSVVEQLLKEEKACVKVMTTSDKWYGVTYKEDKPVVVEAFAKMQAEGKYPAGLLDEAL</sequence>